<proteinExistence type="predicted"/>
<dbReference type="EMBL" id="JADFTS010000006">
    <property type="protein sequence ID" value="KAF9600757.1"/>
    <property type="molecule type" value="Genomic_DNA"/>
</dbReference>
<dbReference type="Proteomes" id="UP000631114">
    <property type="component" value="Unassembled WGS sequence"/>
</dbReference>
<dbReference type="OrthoDB" id="1750106at2759"/>
<evidence type="ECO:0000313" key="3">
    <source>
        <dbReference type="Proteomes" id="UP000631114"/>
    </source>
</evidence>
<keyword evidence="3" id="KW-1185">Reference proteome</keyword>
<evidence type="ECO:0000313" key="2">
    <source>
        <dbReference type="EMBL" id="KAF9600757.1"/>
    </source>
</evidence>
<evidence type="ECO:0000259" key="1">
    <source>
        <dbReference type="Pfam" id="PF13966"/>
    </source>
</evidence>
<organism evidence="2 3">
    <name type="scientific">Coptis chinensis</name>
    <dbReference type="NCBI Taxonomy" id="261450"/>
    <lineage>
        <taxon>Eukaryota</taxon>
        <taxon>Viridiplantae</taxon>
        <taxon>Streptophyta</taxon>
        <taxon>Embryophyta</taxon>
        <taxon>Tracheophyta</taxon>
        <taxon>Spermatophyta</taxon>
        <taxon>Magnoliopsida</taxon>
        <taxon>Ranunculales</taxon>
        <taxon>Ranunculaceae</taxon>
        <taxon>Coptidoideae</taxon>
        <taxon>Coptis</taxon>
    </lineage>
</organism>
<protein>
    <recommendedName>
        <fullName evidence="1">Reverse transcriptase zinc-binding domain-containing protein</fullName>
    </recommendedName>
</protein>
<dbReference type="AlphaFoldDB" id="A0A835LQ52"/>
<reference evidence="2 3" key="1">
    <citation type="submission" date="2020-10" db="EMBL/GenBank/DDBJ databases">
        <title>The Coptis chinensis genome and diversification of protoberbering-type alkaloids.</title>
        <authorList>
            <person name="Wang B."/>
            <person name="Shu S."/>
            <person name="Song C."/>
            <person name="Liu Y."/>
        </authorList>
    </citation>
    <scope>NUCLEOTIDE SEQUENCE [LARGE SCALE GENOMIC DNA]</scope>
    <source>
        <strain evidence="2">HL-2020</strain>
        <tissue evidence="2">Leaf</tissue>
    </source>
</reference>
<feature type="domain" description="Reverse transcriptase zinc-binding" evidence="1">
    <location>
        <begin position="315"/>
        <end position="400"/>
    </location>
</feature>
<dbReference type="PANTHER" id="PTHR33116">
    <property type="entry name" value="REVERSE TRANSCRIPTASE ZINC-BINDING DOMAIN-CONTAINING PROTEIN-RELATED-RELATED"/>
    <property type="match status" value="1"/>
</dbReference>
<gene>
    <name evidence="2" type="ORF">IFM89_012201</name>
</gene>
<sequence>MVEALKLFCQASGHQINFEKSDLLFSTHATRDFKQNSRTIFDIKRQQPISNYLGSPTCLSRVTSKSFNPLLLRLQNRLRLWKASTLSQAGRLTLINAVCSAIPNHQMGVFKLPEVITHPIDVHRRAFFWGHEVNTRKVHSVNWEVIEKPKLYGGLRVRNLQHTNLALLAKKGWEVIASNRSLWIDIVKAKYLRNQDFLTMCPKPLNSRVWRDILKARTVLTKGLGWEIGNGSDINLFTERWIPSKEGITAPIYSNPTVKPIFVSDLIDSNTRKWRSNTIYHCWPEDIAKQIISIPLSHTEKPDRRVWTRTINGKYTVKSGYQAIIVNQNPALFDWRIIWKLRCPPRVKVFMWKLALDALNSSSNLFNIGLNFNPDCVFCKSYPDTSQHLFKECPFTQTIWRLSPIPQIVNAPFNDTPQRWISKTQQLLRNQHRDIPFAMELSVIICWNIWKSRNEMIFEQKRVTPQGTIKASLVFWRSTKDAQSLLLKPKSPKQLHHLC</sequence>
<comment type="caution">
    <text evidence="2">The sequence shown here is derived from an EMBL/GenBank/DDBJ whole genome shotgun (WGS) entry which is preliminary data.</text>
</comment>
<dbReference type="InterPro" id="IPR026960">
    <property type="entry name" value="RVT-Znf"/>
</dbReference>
<dbReference type="PANTHER" id="PTHR33116:SF78">
    <property type="entry name" value="OS12G0587133 PROTEIN"/>
    <property type="match status" value="1"/>
</dbReference>
<name>A0A835LQ52_9MAGN</name>
<dbReference type="Pfam" id="PF13966">
    <property type="entry name" value="zf-RVT"/>
    <property type="match status" value="1"/>
</dbReference>
<accession>A0A835LQ52</accession>